<keyword evidence="4" id="KW-1185">Reference proteome</keyword>
<dbReference type="EMBL" id="JAYJJR010000012">
    <property type="protein sequence ID" value="MEB3022901.1"/>
    <property type="molecule type" value="Genomic_DNA"/>
</dbReference>
<feature type="transmembrane region" description="Helical" evidence="2">
    <location>
        <begin position="6"/>
        <end position="28"/>
    </location>
</feature>
<keyword evidence="2" id="KW-0472">Membrane</keyword>
<organism evidence="3 4">
    <name type="scientific">[Mycobacterium] crassicus</name>
    <dbReference type="NCBI Taxonomy" id="2872309"/>
    <lineage>
        <taxon>Bacteria</taxon>
        <taxon>Bacillati</taxon>
        <taxon>Actinomycetota</taxon>
        <taxon>Actinomycetes</taxon>
        <taxon>Mycobacteriales</taxon>
        <taxon>Mycobacteriaceae</taxon>
        <taxon>Mycolicibacter</taxon>
    </lineage>
</organism>
<keyword evidence="2" id="KW-0812">Transmembrane</keyword>
<feature type="region of interest" description="Disordered" evidence="1">
    <location>
        <begin position="285"/>
        <end position="313"/>
    </location>
</feature>
<dbReference type="Proteomes" id="UP001299596">
    <property type="component" value="Unassembled WGS sequence"/>
</dbReference>
<evidence type="ECO:0000313" key="4">
    <source>
        <dbReference type="Proteomes" id="UP001299596"/>
    </source>
</evidence>
<proteinExistence type="predicted"/>
<evidence type="ECO:0000256" key="1">
    <source>
        <dbReference type="SAM" id="MobiDB-lite"/>
    </source>
</evidence>
<reference evidence="3 4" key="1">
    <citation type="submission" date="2023-12" db="EMBL/GenBank/DDBJ databases">
        <title>Description of new species of Mycobacterium terrae complex isolated from sewage at the Sao Paulo Zoological Park Foundation in Brazil.</title>
        <authorList>
            <person name="Romagnoli C.L."/>
            <person name="Conceicao E.C."/>
            <person name="Machado E."/>
            <person name="Barreto L.B.P.F."/>
            <person name="Sharma A."/>
            <person name="Silva N.M."/>
            <person name="Marques L.E."/>
            <person name="Juliana M.A."/>
            <person name="Lourenco M.C.S."/>
            <person name="Digiampietri L.A."/>
            <person name="Suffys P.N."/>
            <person name="Viana-Niero C."/>
        </authorList>
    </citation>
    <scope>NUCLEOTIDE SEQUENCE [LARGE SCALE GENOMIC DNA]</scope>
    <source>
        <strain evidence="3 4">MYC098</strain>
    </source>
</reference>
<name>A0ABU5XPA2_9MYCO</name>
<sequence>MIWVALGAIGLALLLVAAVVVGFVGFVFAPHRVPPTRKQYLVLGVTGFLTLFMAPPLSHSGGGWWAVPLVMWVVLLVIIRNSAPIREMPWQREAREASERKCAIQQQRALELERVNALGKDGAKLIERATTAIAAVMSTEAARDGWLGEPADLDFSADLAAIDDALRQARRIEKLVAESKALPAPTDDDTSMLQDGQITIKRLRDDVLRRVEALDDCAHQARQVDRSLAAEREQARVEARRDATRSQLAAELYGAAAAPPDPASEAADSVTARIAAFRELKGVIDEPRQPAARVAPPPPPQNVLSWLRRLTQP</sequence>
<gene>
    <name evidence="3" type="ORF">K6T79_17800</name>
</gene>
<protein>
    <submittedName>
        <fullName evidence="3">Uncharacterized protein</fullName>
    </submittedName>
</protein>
<dbReference type="RefSeq" id="WP_225406348.1">
    <property type="nucleotide sequence ID" value="NZ_JAYJJR010000012.1"/>
</dbReference>
<evidence type="ECO:0000256" key="2">
    <source>
        <dbReference type="SAM" id="Phobius"/>
    </source>
</evidence>
<keyword evidence="2" id="KW-1133">Transmembrane helix</keyword>
<feature type="transmembrane region" description="Helical" evidence="2">
    <location>
        <begin position="40"/>
        <end position="57"/>
    </location>
</feature>
<feature type="transmembrane region" description="Helical" evidence="2">
    <location>
        <begin position="63"/>
        <end position="83"/>
    </location>
</feature>
<evidence type="ECO:0000313" key="3">
    <source>
        <dbReference type="EMBL" id="MEB3022901.1"/>
    </source>
</evidence>
<comment type="caution">
    <text evidence="3">The sequence shown here is derived from an EMBL/GenBank/DDBJ whole genome shotgun (WGS) entry which is preliminary data.</text>
</comment>
<accession>A0ABU5XPA2</accession>